<comment type="similarity">
    <text evidence="1">Belongs to the inositol polyphosphate 5-phosphatase family.</text>
</comment>
<dbReference type="Gramene" id="mRNA:HanXRQr2_Chr08g0317711">
    <property type="protein sequence ID" value="mRNA:HanXRQr2_Chr08g0317711"/>
    <property type="gene ID" value="HanXRQr2_Chr08g0317711"/>
</dbReference>
<dbReference type="PANTHER" id="PTHR11200:SF300">
    <property type="entry name" value="TYPE II INOSITOL 1,4,5-TRISPHOSPHATE 5-PHOSPHATASE"/>
    <property type="match status" value="1"/>
</dbReference>
<evidence type="ECO:0000313" key="4">
    <source>
        <dbReference type="Proteomes" id="UP000215914"/>
    </source>
</evidence>
<dbReference type="InterPro" id="IPR036691">
    <property type="entry name" value="Endo/exonu/phosph_ase_sf"/>
</dbReference>
<feature type="domain" description="Inositol polyphosphate-related phosphatase" evidence="2">
    <location>
        <begin position="2"/>
        <end position="96"/>
    </location>
</feature>
<dbReference type="EMBL" id="MNCJ02000323">
    <property type="protein sequence ID" value="KAF5793554.1"/>
    <property type="molecule type" value="Genomic_DNA"/>
</dbReference>
<gene>
    <name evidence="3" type="ORF">HanXRQr2_Chr08g0317711</name>
</gene>
<dbReference type="AlphaFoldDB" id="A0A9K3IAZ4"/>
<accession>A0A9K3IAZ4</accession>
<dbReference type="PANTHER" id="PTHR11200">
    <property type="entry name" value="INOSITOL 5-PHOSPHATASE"/>
    <property type="match status" value="1"/>
</dbReference>
<evidence type="ECO:0000256" key="1">
    <source>
        <dbReference type="ARBA" id="ARBA00010768"/>
    </source>
</evidence>
<name>A0A9K3IAZ4_HELAN</name>
<keyword evidence="4" id="KW-1185">Reference proteome</keyword>
<keyword evidence="3" id="KW-0378">Hydrolase</keyword>
<dbReference type="GO" id="GO:0004439">
    <property type="term" value="F:phosphatidylinositol-4,5-bisphosphate 5-phosphatase activity"/>
    <property type="evidence" value="ECO:0007669"/>
    <property type="project" value="UniProtKB-EC"/>
</dbReference>
<proteinExistence type="inferred from homology"/>
<dbReference type="EC" id="3.1.3.36" evidence="3"/>
<evidence type="ECO:0000259" key="2">
    <source>
        <dbReference type="Pfam" id="PF22669"/>
    </source>
</evidence>
<dbReference type="GO" id="GO:0046856">
    <property type="term" value="P:phosphatidylinositol dephosphorylation"/>
    <property type="evidence" value="ECO:0007669"/>
    <property type="project" value="InterPro"/>
</dbReference>
<evidence type="ECO:0000313" key="3">
    <source>
        <dbReference type="EMBL" id="KAF5793554.1"/>
    </source>
</evidence>
<dbReference type="Gene3D" id="3.60.10.10">
    <property type="entry name" value="Endonuclease/exonuclease/phosphatase"/>
    <property type="match status" value="1"/>
</dbReference>
<reference evidence="3" key="2">
    <citation type="submission" date="2020-06" db="EMBL/GenBank/DDBJ databases">
        <title>Helianthus annuus Genome sequencing and assembly Release 2.</title>
        <authorList>
            <person name="Gouzy J."/>
            <person name="Langlade N."/>
            <person name="Munos S."/>
        </authorList>
    </citation>
    <scope>NUCLEOTIDE SEQUENCE</scope>
    <source>
        <tissue evidence="3">Leaves</tissue>
    </source>
</reference>
<sequence>MIVFLGDFNYRLDGISYDEARDFIFQRSFDWLREKDELHIEIKAGTVFQGMREVVITFPPTYKFERHQPGLAGYDSGEKKRIPAWCDRVLYRDNRPDSSERKRRIMVTCSWVHHIMIILMYH</sequence>
<dbReference type="Pfam" id="PF22669">
    <property type="entry name" value="Exo_endo_phos2"/>
    <property type="match status" value="1"/>
</dbReference>
<comment type="caution">
    <text evidence="3">The sequence shown here is derived from an EMBL/GenBank/DDBJ whole genome shotgun (WGS) entry which is preliminary data.</text>
</comment>
<dbReference type="SUPFAM" id="SSF56219">
    <property type="entry name" value="DNase I-like"/>
    <property type="match status" value="1"/>
</dbReference>
<organism evidence="3 4">
    <name type="scientific">Helianthus annuus</name>
    <name type="common">Common sunflower</name>
    <dbReference type="NCBI Taxonomy" id="4232"/>
    <lineage>
        <taxon>Eukaryota</taxon>
        <taxon>Viridiplantae</taxon>
        <taxon>Streptophyta</taxon>
        <taxon>Embryophyta</taxon>
        <taxon>Tracheophyta</taxon>
        <taxon>Spermatophyta</taxon>
        <taxon>Magnoliopsida</taxon>
        <taxon>eudicotyledons</taxon>
        <taxon>Gunneridae</taxon>
        <taxon>Pentapetalae</taxon>
        <taxon>asterids</taxon>
        <taxon>campanulids</taxon>
        <taxon>Asterales</taxon>
        <taxon>Asteraceae</taxon>
        <taxon>Asteroideae</taxon>
        <taxon>Heliantheae alliance</taxon>
        <taxon>Heliantheae</taxon>
        <taxon>Helianthus</taxon>
    </lineage>
</organism>
<protein>
    <submittedName>
        <fullName evidence="3">Phosphoinositide 5-phosphatase</fullName>
        <ecNumber evidence="3">3.1.3.36</ecNumber>
    </submittedName>
</protein>
<dbReference type="InterPro" id="IPR000300">
    <property type="entry name" value="IPPc"/>
</dbReference>
<dbReference type="Proteomes" id="UP000215914">
    <property type="component" value="Unassembled WGS sequence"/>
</dbReference>
<dbReference type="InterPro" id="IPR046985">
    <property type="entry name" value="IP5"/>
</dbReference>
<reference evidence="3" key="1">
    <citation type="journal article" date="2017" name="Nature">
        <title>The sunflower genome provides insights into oil metabolism, flowering and Asterid evolution.</title>
        <authorList>
            <person name="Badouin H."/>
            <person name="Gouzy J."/>
            <person name="Grassa C.J."/>
            <person name="Murat F."/>
            <person name="Staton S.E."/>
            <person name="Cottret L."/>
            <person name="Lelandais-Briere C."/>
            <person name="Owens G.L."/>
            <person name="Carrere S."/>
            <person name="Mayjonade B."/>
            <person name="Legrand L."/>
            <person name="Gill N."/>
            <person name="Kane N.C."/>
            <person name="Bowers J.E."/>
            <person name="Hubner S."/>
            <person name="Bellec A."/>
            <person name="Berard A."/>
            <person name="Berges H."/>
            <person name="Blanchet N."/>
            <person name="Boniface M.C."/>
            <person name="Brunel D."/>
            <person name="Catrice O."/>
            <person name="Chaidir N."/>
            <person name="Claudel C."/>
            <person name="Donnadieu C."/>
            <person name="Faraut T."/>
            <person name="Fievet G."/>
            <person name="Helmstetter N."/>
            <person name="King M."/>
            <person name="Knapp S.J."/>
            <person name="Lai Z."/>
            <person name="Le Paslier M.C."/>
            <person name="Lippi Y."/>
            <person name="Lorenzon L."/>
            <person name="Mandel J.R."/>
            <person name="Marage G."/>
            <person name="Marchand G."/>
            <person name="Marquand E."/>
            <person name="Bret-Mestries E."/>
            <person name="Morien E."/>
            <person name="Nambeesan S."/>
            <person name="Nguyen T."/>
            <person name="Pegot-Espagnet P."/>
            <person name="Pouilly N."/>
            <person name="Raftis F."/>
            <person name="Sallet E."/>
            <person name="Schiex T."/>
            <person name="Thomas J."/>
            <person name="Vandecasteele C."/>
            <person name="Vares D."/>
            <person name="Vear F."/>
            <person name="Vautrin S."/>
            <person name="Crespi M."/>
            <person name="Mangin B."/>
            <person name="Burke J.M."/>
            <person name="Salse J."/>
            <person name="Munos S."/>
            <person name="Vincourt P."/>
            <person name="Rieseberg L.H."/>
            <person name="Langlade N.B."/>
        </authorList>
    </citation>
    <scope>NUCLEOTIDE SEQUENCE</scope>
    <source>
        <tissue evidence="3">Leaves</tissue>
    </source>
</reference>